<gene>
    <name evidence="1" type="ORF">SDC9_125781</name>
</gene>
<reference evidence="1" key="1">
    <citation type="submission" date="2019-08" db="EMBL/GenBank/DDBJ databases">
        <authorList>
            <person name="Kucharzyk K."/>
            <person name="Murdoch R.W."/>
            <person name="Higgins S."/>
            <person name="Loffler F."/>
        </authorList>
    </citation>
    <scope>NUCLEOTIDE SEQUENCE</scope>
</reference>
<dbReference type="AlphaFoldDB" id="A0A645CPE1"/>
<protein>
    <submittedName>
        <fullName evidence="1">Uncharacterized protein</fullName>
    </submittedName>
</protein>
<proteinExistence type="predicted"/>
<organism evidence="1">
    <name type="scientific">bioreactor metagenome</name>
    <dbReference type="NCBI Taxonomy" id="1076179"/>
    <lineage>
        <taxon>unclassified sequences</taxon>
        <taxon>metagenomes</taxon>
        <taxon>ecological metagenomes</taxon>
    </lineage>
</organism>
<sequence>MVVKSYIADFFTWSNKDGSYDIGGLDYVYGPQHLSIQAQARSYYYNDLDLLIEKYGSDNLPTVKNITITSSNHTKDLYYYETSVYDEDSGEYVDGELTYDAYHVIATWEYETGDYDTSNLPTEGQFMVVNRDGRLEIAYYHENYY</sequence>
<evidence type="ECO:0000313" key="1">
    <source>
        <dbReference type="EMBL" id="MPM78769.1"/>
    </source>
</evidence>
<dbReference type="EMBL" id="VSSQ01028877">
    <property type="protein sequence ID" value="MPM78769.1"/>
    <property type="molecule type" value="Genomic_DNA"/>
</dbReference>
<name>A0A645CPE1_9ZZZZ</name>
<comment type="caution">
    <text evidence="1">The sequence shown here is derived from an EMBL/GenBank/DDBJ whole genome shotgun (WGS) entry which is preliminary data.</text>
</comment>
<accession>A0A645CPE1</accession>